<comment type="subcellular location">
    <subcellularLocation>
        <location evidence="1">Membrane</location>
    </subcellularLocation>
</comment>
<protein>
    <recommendedName>
        <fullName evidence="9">Protein kinase domain-containing protein</fullName>
    </recommendedName>
</protein>
<evidence type="ECO:0000256" key="7">
    <source>
        <dbReference type="ARBA" id="ARBA00023136"/>
    </source>
</evidence>
<dbReference type="InterPro" id="IPR008266">
    <property type="entry name" value="Tyr_kinase_AS"/>
</dbReference>
<dbReference type="EMBL" id="CAJVCH010529481">
    <property type="protein sequence ID" value="CAG7823440.1"/>
    <property type="molecule type" value="Genomic_DNA"/>
</dbReference>
<organism evidence="10 11">
    <name type="scientific">Allacma fusca</name>
    <dbReference type="NCBI Taxonomy" id="39272"/>
    <lineage>
        <taxon>Eukaryota</taxon>
        <taxon>Metazoa</taxon>
        <taxon>Ecdysozoa</taxon>
        <taxon>Arthropoda</taxon>
        <taxon>Hexapoda</taxon>
        <taxon>Collembola</taxon>
        <taxon>Symphypleona</taxon>
        <taxon>Sminthuridae</taxon>
        <taxon>Allacma</taxon>
    </lineage>
</organism>
<gene>
    <name evidence="10" type="ORF">AFUS01_LOCUS33658</name>
</gene>
<reference evidence="10" key="1">
    <citation type="submission" date="2021-06" db="EMBL/GenBank/DDBJ databases">
        <authorList>
            <person name="Hodson N. C."/>
            <person name="Mongue J. A."/>
            <person name="Jaron S. K."/>
        </authorList>
    </citation>
    <scope>NUCLEOTIDE SEQUENCE</scope>
</reference>
<dbReference type="PANTHER" id="PTHR24416:SF550">
    <property type="entry name" value="FIBROBLAST GROWTH FACTOR RECEPTOR HOMOLOG 1-RELATED"/>
    <property type="match status" value="1"/>
</dbReference>
<evidence type="ECO:0000256" key="3">
    <source>
        <dbReference type="ARBA" id="ARBA00022729"/>
    </source>
</evidence>
<dbReference type="OrthoDB" id="3256376at2759"/>
<keyword evidence="5" id="KW-0067">ATP-binding</keyword>
<evidence type="ECO:0000256" key="5">
    <source>
        <dbReference type="ARBA" id="ARBA00022840"/>
    </source>
</evidence>
<keyword evidence="2" id="KW-0812">Transmembrane</keyword>
<evidence type="ECO:0000313" key="11">
    <source>
        <dbReference type="Proteomes" id="UP000708208"/>
    </source>
</evidence>
<keyword evidence="4" id="KW-0547">Nucleotide-binding</keyword>
<dbReference type="Proteomes" id="UP000708208">
    <property type="component" value="Unassembled WGS sequence"/>
</dbReference>
<evidence type="ECO:0000313" key="10">
    <source>
        <dbReference type="EMBL" id="CAG7823440.1"/>
    </source>
</evidence>
<feature type="non-terminal residue" evidence="10">
    <location>
        <position position="95"/>
    </location>
</feature>
<feature type="domain" description="Protein kinase" evidence="9">
    <location>
        <begin position="1"/>
        <end position="95"/>
    </location>
</feature>
<dbReference type="InterPro" id="IPR050122">
    <property type="entry name" value="RTK"/>
</dbReference>
<dbReference type="AlphaFoldDB" id="A0A8J2PVR8"/>
<keyword evidence="8" id="KW-0675">Receptor</keyword>
<dbReference type="GO" id="GO:0005886">
    <property type="term" value="C:plasma membrane"/>
    <property type="evidence" value="ECO:0007669"/>
    <property type="project" value="TreeGrafter"/>
</dbReference>
<dbReference type="PANTHER" id="PTHR24416">
    <property type="entry name" value="TYROSINE-PROTEIN KINASE RECEPTOR"/>
    <property type="match status" value="1"/>
</dbReference>
<keyword evidence="3" id="KW-0732">Signal</keyword>
<dbReference type="Pfam" id="PF07714">
    <property type="entry name" value="PK_Tyr_Ser-Thr"/>
    <property type="match status" value="1"/>
</dbReference>
<dbReference type="PROSITE" id="PS00109">
    <property type="entry name" value="PROTEIN_KINASE_TYR"/>
    <property type="match status" value="1"/>
</dbReference>
<dbReference type="InterPro" id="IPR001245">
    <property type="entry name" value="Ser-Thr/Tyr_kinase_cat_dom"/>
</dbReference>
<dbReference type="GO" id="GO:0004714">
    <property type="term" value="F:transmembrane receptor protein tyrosine kinase activity"/>
    <property type="evidence" value="ECO:0007669"/>
    <property type="project" value="TreeGrafter"/>
</dbReference>
<keyword evidence="11" id="KW-1185">Reference proteome</keyword>
<evidence type="ECO:0000256" key="6">
    <source>
        <dbReference type="ARBA" id="ARBA00022989"/>
    </source>
</evidence>
<proteinExistence type="predicted"/>
<evidence type="ECO:0000259" key="9">
    <source>
        <dbReference type="PROSITE" id="PS50011"/>
    </source>
</evidence>
<feature type="non-terminal residue" evidence="10">
    <location>
        <position position="1"/>
    </location>
</feature>
<keyword evidence="6" id="KW-1133">Transmembrane helix</keyword>
<dbReference type="GO" id="GO:0007169">
    <property type="term" value="P:cell surface receptor protein tyrosine kinase signaling pathway"/>
    <property type="evidence" value="ECO:0007669"/>
    <property type="project" value="TreeGrafter"/>
</dbReference>
<evidence type="ECO:0000256" key="4">
    <source>
        <dbReference type="ARBA" id="ARBA00022741"/>
    </source>
</evidence>
<dbReference type="InterPro" id="IPR000719">
    <property type="entry name" value="Prot_kinase_dom"/>
</dbReference>
<dbReference type="GO" id="GO:0005524">
    <property type="term" value="F:ATP binding"/>
    <property type="evidence" value="ECO:0007669"/>
    <property type="project" value="UniProtKB-KW"/>
</dbReference>
<dbReference type="GO" id="GO:0043235">
    <property type="term" value="C:receptor complex"/>
    <property type="evidence" value="ECO:0007669"/>
    <property type="project" value="TreeGrafter"/>
</dbReference>
<name>A0A8J2PVR8_9HEXA</name>
<evidence type="ECO:0000256" key="8">
    <source>
        <dbReference type="ARBA" id="ARBA00023170"/>
    </source>
</evidence>
<evidence type="ECO:0000256" key="2">
    <source>
        <dbReference type="ARBA" id="ARBA00022692"/>
    </source>
</evidence>
<keyword evidence="7" id="KW-0472">Membrane</keyword>
<comment type="caution">
    <text evidence="10">The sequence shown here is derived from an EMBL/GenBank/DDBJ whole genome shotgun (WGS) entry which is preliminary data.</text>
</comment>
<dbReference type="PROSITE" id="PS50011">
    <property type="entry name" value="PROTEIN_KINASE_DOM"/>
    <property type="match status" value="1"/>
</dbReference>
<accession>A0A8J2PVR8</accession>
<sequence>QERLPRVCDGSEPSMDLNQAVLISFCKQIASAMAYIAQNKVVHRDLAARNVLVFPNNVVKITDFQMSRQLSECPNYLENEPIPMPWRWMALESLR</sequence>
<evidence type="ECO:0000256" key="1">
    <source>
        <dbReference type="ARBA" id="ARBA00004370"/>
    </source>
</evidence>